<feature type="compositionally biased region" description="Pro residues" evidence="1">
    <location>
        <begin position="45"/>
        <end position="56"/>
    </location>
</feature>
<dbReference type="EMBL" id="JAGMUU010000056">
    <property type="protein sequence ID" value="KAH7111484.1"/>
    <property type="molecule type" value="Genomic_DNA"/>
</dbReference>
<name>A0A9P9I9I6_9HYPO</name>
<evidence type="ECO:0008006" key="4">
    <source>
        <dbReference type="Google" id="ProtNLM"/>
    </source>
</evidence>
<sequence>MAARFAAHKPTRTTSFSERVIVFSTEGALARSPFRCIDTDSEPEILPPSVPRPQAPTPAVSQPDAPATAAPVTSIAPGSIQAVIVRCNVEKNRSAPWSATMIQADHPVFYNSVPPVPRLIEVPLVFHRVGTQSANRADLDNQIITYLNIDDESGLAPSEWSSHIGTVVVARKDKKSLLPQHLEGVWMYCDYILDLFGEGEGAPTRLYNKQAFEKWWKSYCKEQKEFRPGTGGENDPDDWRAVRSPYEM</sequence>
<evidence type="ECO:0000256" key="1">
    <source>
        <dbReference type="SAM" id="MobiDB-lite"/>
    </source>
</evidence>
<protein>
    <recommendedName>
        <fullName evidence="4">Ectomycorrhiza-upregulated zf-mynd domain-containing protein</fullName>
    </recommendedName>
</protein>
<accession>A0A9P9I9I6</accession>
<keyword evidence="3" id="KW-1185">Reference proteome</keyword>
<reference evidence="2" key="1">
    <citation type="journal article" date="2021" name="Nat. Commun.">
        <title>Genetic determinants of endophytism in the Arabidopsis root mycobiome.</title>
        <authorList>
            <person name="Mesny F."/>
            <person name="Miyauchi S."/>
            <person name="Thiergart T."/>
            <person name="Pickel B."/>
            <person name="Atanasova L."/>
            <person name="Karlsson M."/>
            <person name="Huettel B."/>
            <person name="Barry K.W."/>
            <person name="Haridas S."/>
            <person name="Chen C."/>
            <person name="Bauer D."/>
            <person name="Andreopoulos W."/>
            <person name="Pangilinan J."/>
            <person name="LaButti K."/>
            <person name="Riley R."/>
            <person name="Lipzen A."/>
            <person name="Clum A."/>
            <person name="Drula E."/>
            <person name="Henrissat B."/>
            <person name="Kohler A."/>
            <person name="Grigoriev I.V."/>
            <person name="Martin F.M."/>
            <person name="Hacquard S."/>
        </authorList>
    </citation>
    <scope>NUCLEOTIDE SEQUENCE</scope>
    <source>
        <strain evidence="2">MPI-CAGE-AT-0021</strain>
    </source>
</reference>
<dbReference type="Proteomes" id="UP000717696">
    <property type="component" value="Unassembled WGS sequence"/>
</dbReference>
<gene>
    <name evidence="2" type="ORF">B0J13DRAFT_461986</name>
</gene>
<dbReference type="AlphaFoldDB" id="A0A9P9I9I6"/>
<evidence type="ECO:0000313" key="3">
    <source>
        <dbReference type="Proteomes" id="UP000717696"/>
    </source>
</evidence>
<dbReference type="OrthoDB" id="437457at2759"/>
<proteinExistence type="predicted"/>
<organism evidence="2 3">
    <name type="scientific">Dactylonectria estremocensis</name>
    <dbReference type="NCBI Taxonomy" id="1079267"/>
    <lineage>
        <taxon>Eukaryota</taxon>
        <taxon>Fungi</taxon>
        <taxon>Dikarya</taxon>
        <taxon>Ascomycota</taxon>
        <taxon>Pezizomycotina</taxon>
        <taxon>Sordariomycetes</taxon>
        <taxon>Hypocreomycetidae</taxon>
        <taxon>Hypocreales</taxon>
        <taxon>Nectriaceae</taxon>
        <taxon>Dactylonectria</taxon>
    </lineage>
</organism>
<evidence type="ECO:0000313" key="2">
    <source>
        <dbReference type="EMBL" id="KAH7111484.1"/>
    </source>
</evidence>
<comment type="caution">
    <text evidence="2">The sequence shown here is derived from an EMBL/GenBank/DDBJ whole genome shotgun (WGS) entry which is preliminary data.</text>
</comment>
<feature type="region of interest" description="Disordered" evidence="1">
    <location>
        <begin position="40"/>
        <end position="71"/>
    </location>
</feature>
<feature type="region of interest" description="Disordered" evidence="1">
    <location>
        <begin position="225"/>
        <end position="248"/>
    </location>
</feature>